<dbReference type="InterPro" id="IPR036390">
    <property type="entry name" value="WH_DNA-bd_sf"/>
</dbReference>
<accession>A0ABW0N905</accession>
<evidence type="ECO:0000256" key="1">
    <source>
        <dbReference type="ARBA" id="ARBA00023015"/>
    </source>
</evidence>
<dbReference type="PROSITE" id="PS50995">
    <property type="entry name" value="HTH_MARR_2"/>
    <property type="match status" value="1"/>
</dbReference>
<evidence type="ECO:0000256" key="2">
    <source>
        <dbReference type="ARBA" id="ARBA00023125"/>
    </source>
</evidence>
<keyword evidence="3" id="KW-0804">Transcription</keyword>
<evidence type="ECO:0000259" key="4">
    <source>
        <dbReference type="PROSITE" id="PS50995"/>
    </source>
</evidence>
<comment type="caution">
    <text evidence="5">The sequence shown here is derived from an EMBL/GenBank/DDBJ whole genome shotgun (WGS) entry which is preliminary data.</text>
</comment>
<organism evidence="5 6">
    <name type="scientific">Caenimonas terrae</name>
    <dbReference type="NCBI Taxonomy" id="696074"/>
    <lineage>
        <taxon>Bacteria</taxon>
        <taxon>Pseudomonadati</taxon>
        <taxon>Pseudomonadota</taxon>
        <taxon>Betaproteobacteria</taxon>
        <taxon>Burkholderiales</taxon>
        <taxon>Comamonadaceae</taxon>
        <taxon>Caenimonas</taxon>
    </lineage>
</organism>
<proteinExistence type="predicted"/>
<keyword evidence="1" id="KW-0805">Transcription regulation</keyword>
<dbReference type="SMART" id="SM00347">
    <property type="entry name" value="HTH_MARR"/>
    <property type="match status" value="1"/>
</dbReference>
<sequence length="149" mass="16333">MKWDFRRRFGFLVSDVARLYGQRFDRAARDQLGLSQPQCRLLGVLAANGDDAAVSQAELAQRLGLSAMAVGSLCDRMASAGWIRREPHATDRRVNLLQLEPRAAKALARAMEIGDSLNARALSGLSAAERTQLLSLLAKVRDSLLNEQA</sequence>
<keyword evidence="2" id="KW-0238">DNA-binding</keyword>
<dbReference type="PANTHER" id="PTHR33164:SF64">
    <property type="entry name" value="TRANSCRIPTIONAL REGULATOR SLYA"/>
    <property type="match status" value="1"/>
</dbReference>
<dbReference type="PRINTS" id="PR00598">
    <property type="entry name" value="HTHMARR"/>
</dbReference>
<dbReference type="Pfam" id="PF12802">
    <property type="entry name" value="MarR_2"/>
    <property type="match status" value="1"/>
</dbReference>
<dbReference type="InterPro" id="IPR039422">
    <property type="entry name" value="MarR/SlyA-like"/>
</dbReference>
<feature type="domain" description="HTH marR-type" evidence="4">
    <location>
        <begin position="6"/>
        <end position="142"/>
    </location>
</feature>
<dbReference type="EMBL" id="JBHSMF010000002">
    <property type="protein sequence ID" value="MFC5496369.1"/>
    <property type="molecule type" value="Genomic_DNA"/>
</dbReference>
<evidence type="ECO:0000313" key="6">
    <source>
        <dbReference type="Proteomes" id="UP001596037"/>
    </source>
</evidence>
<dbReference type="SUPFAM" id="SSF46785">
    <property type="entry name" value="Winged helix' DNA-binding domain"/>
    <property type="match status" value="1"/>
</dbReference>
<dbReference type="Proteomes" id="UP001596037">
    <property type="component" value="Unassembled WGS sequence"/>
</dbReference>
<evidence type="ECO:0000256" key="3">
    <source>
        <dbReference type="ARBA" id="ARBA00023163"/>
    </source>
</evidence>
<gene>
    <name evidence="5" type="ORF">ACFPOE_02400</name>
</gene>
<dbReference type="RefSeq" id="WP_376848392.1">
    <property type="nucleotide sequence ID" value="NZ_JBHSMF010000002.1"/>
</dbReference>
<reference evidence="6" key="1">
    <citation type="journal article" date="2019" name="Int. J. Syst. Evol. Microbiol.">
        <title>The Global Catalogue of Microorganisms (GCM) 10K type strain sequencing project: providing services to taxonomists for standard genome sequencing and annotation.</title>
        <authorList>
            <consortium name="The Broad Institute Genomics Platform"/>
            <consortium name="The Broad Institute Genome Sequencing Center for Infectious Disease"/>
            <person name="Wu L."/>
            <person name="Ma J."/>
        </authorList>
    </citation>
    <scope>NUCLEOTIDE SEQUENCE [LARGE SCALE GENOMIC DNA]</scope>
    <source>
        <strain evidence="6">CCUG 57401</strain>
    </source>
</reference>
<name>A0ABW0N905_9BURK</name>
<dbReference type="PANTHER" id="PTHR33164">
    <property type="entry name" value="TRANSCRIPTIONAL REGULATOR, MARR FAMILY"/>
    <property type="match status" value="1"/>
</dbReference>
<dbReference type="InterPro" id="IPR036388">
    <property type="entry name" value="WH-like_DNA-bd_sf"/>
</dbReference>
<dbReference type="Gene3D" id="1.10.10.10">
    <property type="entry name" value="Winged helix-like DNA-binding domain superfamily/Winged helix DNA-binding domain"/>
    <property type="match status" value="1"/>
</dbReference>
<evidence type="ECO:0000313" key="5">
    <source>
        <dbReference type="EMBL" id="MFC5496369.1"/>
    </source>
</evidence>
<dbReference type="InterPro" id="IPR000835">
    <property type="entry name" value="HTH_MarR-typ"/>
</dbReference>
<keyword evidence="6" id="KW-1185">Reference proteome</keyword>
<protein>
    <submittedName>
        <fullName evidence="5">MarR family winged helix-turn-helix transcriptional regulator</fullName>
    </submittedName>
</protein>